<proteinExistence type="predicted"/>
<evidence type="ECO:0000313" key="3">
    <source>
        <dbReference type="Proteomes" id="UP000008631"/>
    </source>
</evidence>
<dbReference type="Proteomes" id="UP000008631">
    <property type="component" value="Chromosome"/>
</dbReference>
<dbReference type="OrthoDB" id="238183at2"/>
<dbReference type="Pfam" id="PF16261">
    <property type="entry name" value="DUF4915"/>
    <property type="match status" value="1"/>
</dbReference>
<evidence type="ECO:0000259" key="1">
    <source>
        <dbReference type="Pfam" id="PF16261"/>
    </source>
</evidence>
<sequence length="409" mass="44790">MNPPTIRLNNPAAPPTPPPTMLQCRCDEGFAAWLQESGGSVAVSTYQAGMVVMVGWDGKLNGGAGGVSILPRRFDKPMGMAVQCDGAGRAERIALATRRSLALLADSRLLAYEYQPGDIARFDGLFLMRVSWHTNDIFPHDLAFASDGQIWVVNTRFSCLATPSERHAFEPRWRPTFISDLVPEDRCHLNGLAMVEGRPRYVTALGETDTAGGWRPTKNGGGVVIDVRTGETVSRGYSMPHSPRWHDGRLELLNSGTGEYGFMDTDTGRFEPIAALPGYLRGLCAVGPHALVGMCMIREKHIFGGLPVSQRWPALKSGVAVVDRTTGRVLGELEFTSGCQEVFEVRFLPGVRHANILNLERPEAADAFPLPAPYGSYWLRPDKMIADDPLAQRNQQLDTFADRDGDPGR</sequence>
<dbReference type="EMBL" id="CP002353">
    <property type="protein sequence ID" value="ADV61468.1"/>
    <property type="molecule type" value="Genomic_DNA"/>
</dbReference>
<reference evidence="2 3" key="2">
    <citation type="journal article" date="2011" name="Stand. Genomic Sci.">
        <title>Complete genome sequence of Isosphaera pallida type strain (IS1B).</title>
        <authorList>
            <consortium name="US DOE Joint Genome Institute (JGI-PGF)"/>
            <person name="Goker M."/>
            <person name="Cleland D."/>
            <person name="Saunders E."/>
            <person name="Lapidus A."/>
            <person name="Nolan M."/>
            <person name="Lucas S."/>
            <person name="Hammon N."/>
            <person name="Deshpande S."/>
            <person name="Cheng J.F."/>
            <person name="Tapia R."/>
            <person name="Han C."/>
            <person name="Goodwin L."/>
            <person name="Pitluck S."/>
            <person name="Liolios K."/>
            <person name="Pagani I."/>
            <person name="Ivanova N."/>
            <person name="Mavromatis K."/>
            <person name="Pati A."/>
            <person name="Chen A."/>
            <person name="Palaniappan K."/>
            <person name="Land M."/>
            <person name="Hauser L."/>
            <person name="Chang Y.J."/>
            <person name="Jeffries C.D."/>
            <person name="Detter J.C."/>
            <person name="Beck B."/>
            <person name="Woyke T."/>
            <person name="Bristow J."/>
            <person name="Eisen J.A."/>
            <person name="Markowitz V."/>
            <person name="Hugenholtz P."/>
            <person name="Kyrpides N.C."/>
            <person name="Klenk H.P."/>
        </authorList>
    </citation>
    <scope>NUCLEOTIDE SEQUENCE [LARGE SCALE GENOMIC DNA]</scope>
    <source>
        <strain evidence="3">ATCC 43644 / DSM 9630 / IS1B</strain>
    </source>
</reference>
<dbReference type="SUPFAM" id="SSF63829">
    <property type="entry name" value="Calcium-dependent phosphotriesterase"/>
    <property type="match status" value="1"/>
</dbReference>
<keyword evidence="3" id="KW-1185">Reference proteome</keyword>
<organism evidence="2 3">
    <name type="scientific">Isosphaera pallida (strain ATCC 43644 / DSM 9630 / IS1B)</name>
    <dbReference type="NCBI Taxonomy" id="575540"/>
    <lineage>
        <taxon>Bacteria</taxon>
        <taxon>Pseudomonadati</taxon>
        <taxon>Planctomycetota</taxon>
        <taxon>Planctomycetia</taxon>
        <taxon>Isosphaerales</taxon>
        <taxon>Isosphaeraceae</taxon>
        <taxon>Isosphaera</taxon>
    </lineage>
</organism>
<dbReference type="InterPro" id="IPR017481">
    <property type="entry name" value="CHP03032"/>
</dbReference>
<accession>E8R2W4</accession>
<dbReference type="HOGENOM" id="CLU_024442_0_0_0"/>
<evidence type="ECO:0000313" key="2">
    <source>
        <dbReference type="EMBL" id="ADV61468.1"/>
    </source>
</evidence>
<reference key="1">
    <citation type="submission" date="2010-11" db="EMBL/GenBank/DDBJ databases">
        <title>The complete sequence of chromosome of Isophaera pallida ATCC 43644.</title>
        <authorList>
            <consortium name="US DOE Joint Genome Institute (JGI-PGF)"/>
            <person name="Lucas S."/>
            <person name="Copeland A."/>
            <person name="Lapidus A."/>
            <person name="Bruce D."/>
            <person name="Goodwin L."/>
            <person name="Pitluck S."/>
            <person name="Kyrpides N."/>
            <person name="Mavromatis K."/>
            <person name="Pagani I."/>
            <person name="Ivanova N."/>
            <person name="Saunders E."/>
            <person name="Brettin T."/>
            <person name="Detter J.C."/>
            <person name="Han C."/>
            <person name="Tapia R."/>
            <person name="Land M."/>
            <person name="Hauser L."/>
            <person name="Markowitz V."/>
            <person name="Cheng J.-F."/>
            <person name="Hugenholtz P."/>
            <person name="Woyke T."/>
            <person name="Wu D."/>
            <person name="Eisen J.A."/>
        </authorList>
    </citation>
    <scope>NUCLEOTIDE SEQUENCE</scope>
    <source>
        <strain>ATCC 43644</strain>
    </source>
</reference>
<protein>
    <recommendedName>
        <fullName evidence="1">Conserved hypothetical protein CHP03032 domain-containing protein</fullName>
    </recommendedName>
</protein>
<dbReference type="NCBIfam" id="TIGR03032">
    <property type="entry name" value="TIGR03032 family protein"/>
    <property type="match status" value="1"/>
</dbReference>
<dbReference type="AlphaFoldDB" id="E8R2W4"/>
<gene>
    <name evidence="2" type="ordered locus">Isop_0878</name>
</gene>
<name>E8R2W4_ISOPI</name>
<dbReference type="RefSeq" id="WP_013563757.1">
    <property type="nucleotide sequence ID" value="NC_014962.1"/>
</dbReference>
<dbReference type="eggNOG" id="COG0457">
    <property type="taxonomic scope" value="Bacteria"/>
</dbReference>
<dbReference type="KEGG" id="ipa:Isop_0878"/>
<feature type="domain" description="Conserved hypothetical protein CHP03032" evidence="1">
    <location>
        <begin position="29"/>
        <end position="357"/>
    </location>
</feature>
<dbReference type="InParanoid" id="E8R2W4"/>
<dbReference type="STRING" id="575540.Isop_0878"/>